<reference evidence="2" key="1">
    <citation type="submission" date="2022-09" db="EMBL/GenBank/DDBJ databases">
        <authorList>
            <person name="Yuan C."/>
            <person name="Ke Z."/>
        </authorList>
    </citation>
    <scope>NUCLEOTIDE SEQUENCE</scope>
    <source>
        <strain evidence="2">LB-8</strain>
    </source>
</reference>
<evidence type="ECO:0000256" key="1">
    <source>
        <dbReference type="ARBA" id="ARBA00023284"/>
    </source>
</evidence>
<dbReference type="SUPFAM" id="SSF52833">
    <property type="entry name" value="Thioredoxin-like"/>
    <property type="match status" value="1"/>
</dbReference>
<comment type="caution">
    <text evidence="2">The sequence shown here is derived from an EMBL/GenBank/DDBJ whole genome shotgun (WGS) entry which is preliminary data.</text>
</comment>
<organism evidence="2 3">
    <name type="scientific">Paraflavisolibacter caeni</name>
    <dbReference type="NCBI Taxonomy" id="2982496"/>
    <lineage>
        <taxon>Bacteria</taxon>
        <taxon>Pseudomonadati</taxon>
        <taxon>Bacteroidota</taxon>
        <taxon>Chitinophagia</taxon>
        <taxon>Chitinophagales</taxon>
        <taxon>Chitinophagaceae</taxon>
        <taxon>Paraflavisolibacter</taxon>
    </lineage>
</organism>
<dbReference type="AlphaFoldDB" id="A0A9X3BGF1"/>
<dbReference type="RefSeq" id="WP_279298217.1">
    <property type="nucleotide sequence ID" value="NZ_JAOTIF010000015.1"/>
</dbReference>
<dbReference type="Gene3D" id="3.40.30.10">
    <property type="entry name" value="Glutaredoxin"/>
    <property type="match status" value="1"/>
</dbReference>
<reference evidence="2" key="2">
    <citation type="submission" date="2023-04" db="EMBL/GenBank/DDBJ databases">
        <title>Paracnuella aquatica gen. nov., sp. nov., a member of the family Chitinophagaceae isolated from a hot spring.</title>
        <authorList>
            <person name="Wang C."/>
        </authorList>
    </citation>
    <scope>NUCLEOTIDE SEQUENCE</scope>
    <source>
        <strain evidence="2">LB-8</strain>
    </source>
</reference>
<keyword evidence="1" id="KW-0676">Redox-active center</keyword>
<dbReference type="InterPro" id="IPR036249">
    <property type="entry name" value="Thioredoxin-like_sf"/>
</dbReference>
<dbReference type="InterPro" id="IPR011893">
    <property type="entry name" value="Selenoprotein_Rdx-typ"/>
</dbReference>
<dbReference type="PANTHER" id="PTHR36417:SF2">
    <property type="entry name" value="SELENOPROTEIN DOMAIN PROTEIN (AFU_ORTHOLOGUE AFUA_1G05220)"/>
    <property type="match status" value="1"/>
</dbReference>
<gene>
    <name evidence="2" type="ORF">OCK74_16795</name>
</gene>
<sequence length="102" mass="11361">MMSITPGSSSMEGVVIIEYCPKCGWMLRAAYMAQELLTSFTGDIKGVLLRPSQTSGSYTISVNDKIIFDRKTSGRFPEIKELKQMVRDEVAPNKSLGHSDRK</sequence>
<proteinExistence type="predicted"/>
<dbReference type="EMBL" id="JAOTIF010000015">
    <property type="protein sequence ID" value="MCU7550779.1"/>
    <property type="molecule type" value="Genomic_DNA"/>
</dbReference>
<dbReference type="Proteomes" id="UP001155483">
    <property type="component" value="Unassembled WGS sequence"/>
</dbReference>
<dbReference type="Pfam" id="PF10262">
    <property type="entry name" value="Rdx"/>
    <property type="match status" value="1"/>
</dbReference>
<dbReference type="NCBIfam" id="TIGR02174">
    <property type="entry name" value="CXXU_selWTH"/>
    <property type="match status" value="1"/>
</dbReference>
<name>A0A9X3BGF1_9BACT</name>
<protein>
    <submittedName>
        <fullName evidence="2">Rdx family protein</fullName>
    </submittedName>
</protein>
<keyword evidence="3" id="KW-1185">Reference proteome</keyword>
<accession>A0A9X3BGF1</accession>
<evidence type="ECO:0000313" key="2">
    <source>
        <dbReference type="EMBL" id="MCU7550779.1"/>
    </source>
</evidence>
<evidence type="ECO:0000313" key="3">
    <source>
        <dbReference type="Proteomes" id="UP001155483"/>
    </source>
</evidence>
<dbReference type="PANTHER" id="PTHR36417">
    <property type="entry name" value="SELENOPROTEIN DOMAIN PROTEIN (AFU_ORTHOLOGUE AFUA_1G05220)"/>
    <property type="match status" value="1"/>
</dbReference>